<feature type="chain" id="PRO_5037150387" description="Secreted protein" evidence="1">
    <location>
        <begin position="33"/>
        <end position="217"/>
    </location>
</feature>
<dbReference type="EMBL" id="BMKQ01000001">
    <property type="protein sequence ID" value="GGF37431.1"/>
    <property type="molecule type" value="Genomic_DNA"/>
</dbReference>
<feature type="signal peptide" evidence="1">
    <location>
        <begin position="1"/>
        <end position="32"/>
    </location>
</feature>
<evidence type="ECO:0008006" key="4">
    <source>
        <dbReference type="Google" id="ProtNLM"/>
    </source>
</evidence>
<evidence type="ECO:0000313" key="2">
    <source>
        <dbReference type="EMBL" id="GGF37431.1"/>
    </source>
</evidence>
<sequence>MALPARRTRQAAVAAAALAAAAVPATALSAHAATPAAAPPLNVDYDAVGTSHVAKTDSDVAIGPTTLSTTVQAAGGALTGHLPIPQTSTSFKAVGFLPISAKVDFVEAAPITGTLGRDGTRTVVKSTASYYLKLTDVKAAGLPAFVGDTCQTKEPISVPADTPDGESFNIVSGGHLTGTFDIGSFEHCGLTTPLINLLVPGSGNTLDLTVSNGRIKQ</sequence>
<reference evidence="2" key="2">
    <citation type="submission" date="2020-09" db="EMBL/GenBank/DDBJ databases">
        <authorList>
            <person name="Sun Q."/>
            <person name="Zhou Y."/>
        </authorList>
    </citation>
    <scope>NUCLEOTIDE SEQUENCE</scope>
    <source>
        <strain evidence="2">CGMCC 1.16067</strain>
    </source>
</reference>
<keyword evidence="3" id="KW-1185">Reference proteome</keyword>
<dbReference type="Proteomes" id="UP000649179">
    <property type="component" value="Unassembled WGS sequence"/>
</dbReference>
<reference evidence="2" key="1">
    <citation type="journal article" date="2014" name="Int. J. Syst. Evol. Microbiol.">
        <title>Complete genome sequence of Corynebacterium casei LMG S-19264T (=DSM 44701T), isolated from a smear-ripened cheese.</title>
        <authorList>
            <consortium name="US DOE Joint Genome Institute (JGI-PGF)"/>
            <person name="Walter F."/>
            <person name="Albersmeier A."/>
            <person name="Kalinowski J."/>
            <person name="Ruckert C."/>
        </authorList>
    </citation>
    <scope>NUCLEOTIDE SEQUENCE</scope>
    <source>
        <strain evidence="2">CGMCC 1.16067</strain>
    </source>
</reference>
<name>A0A917BG13_9ACTN</name>
<gene>
    <name evidence="2" type="ORF">GCM10011519_08710</name>
</gene>
<proteinExistence type="predicted"/>
<protein>
    <recommendedName>
        <fullName evidence="4">Secreted protein</fullName>
    </recommendedName>
</protein>
<comment type="caution">
    <text evidence="2">The sequence shown here is derived from an EMBL/GenBank/DDBJ whole genome shotgun (WGS) entry which is preliminary data.</text>
</comment>
<accession>A0A917BG13</accession>
<dbReference type="AlphaFoldDB" id="A0A917BG13"/>
<evidence type="ECO:0000313" key="3">
    <source>
        <dbReference type="Proteomes" id="UP000649179"/>
    </source>
</evidence>
<organism evidence="2 3">
    <name type="scientific">Marmoricola endophyticus</name>
    <dbReference type="NCBI Taxonomy" id="2040280"/>
    <lineage>
        <taxon>Bacteria</taxon>
        <taxon>Bacillati</taxon>
        <taxon>Actinomycetota</taxon>
        <taxon>Actinomycetes</taxon>
        <taxon>Propionibacteriales</taxon>
        <taxon>Nocardioidaceae</taxon>
        <taxon>Marmoricola</taxon>
    </lineage>
</organism>
<dbReference type="RefSeq" id="WP_188778558.1">
    <property type="nucleotide sequence ID" value="NZ_BMKQ01000001.1"/>
</dbReference>
<keyword evidence="1" id="KW-0732">Signal</keyword>
<evidence type="ECO:0000256" key="1">
    <source>
        <dbReference type="SAM" id="SignalP"/>
    </source>
</evidence>